<dbReference type="AlphaFoldDB" id="A0A3A9ZAP6"/>
<dbReference type="SUPFAM" id="SSF81301">
    <property type="entry name" value="Nucleotidyltransferase"/>
    <property type="match status" value="1"/>
</dbReference>
<keyword evidence="3" id="KW-1185">Reference proteome</keyword>
<dbReference type="Pfam" id="PF01909">
    <property type="entry name" value="NTP_transf_2"/>
    <property type="match status" value="1"/>
</dbReference>
<feature type="domain" description="Polymerase nucleotidyl transferase" evidence="1">
    <location>
        <begin position="23"/>
        <end position="79"/>
    </location>
</feature>
<evidence type="ECO:0000259" key="1">
    <source>
        <dbReference type="Pfam" id="PF01909"/>
    </source>
</evidence>
<protein>
    <submittedName>
        <fullName evidence="2">Nucleotidyltransferase domain-containing protein</fullName>
    </submittedName>
</protein>
<organism evidence="2 3">
    <name type="scientific">Streptomyces hoynatensis</name>
    <dbReference type="NCBI Taxonomy" id="1141874"/>
    <lineage>
        <taxon>Bacteria</taxon>
        <taxon>Bacillati</taxon>
        <taxon>Actinomycetota</taxon>
        <taxon>Actinomycetes</taxon>
        <taxon>Kitasatosporales</taxon>
        <taxon>Streptomycetaceae</taxon>
        <taxon>Streptomyces</taxon>
    </lineage>
</organism>
<dbReference type="EMBL" id="RBAL01000003">
    <property type="protein sequence ID" value="RKN44874.1"/>
    <property type="molecule type" value="Genomic_DNA"/>
</dbReference>
<reference evidence="2 3" key="1">
    <citation type="journal article" date="2014" name="Int. J. Syst. Evol. Microbiol.">
        <title>Streptomyces hoynatensis sp. nov., isolated from deep marine sediment.</title>
        <authorList>
            <person name="Veyisoglu A."/>
            <person name="Sahin N."/>
        </authorList>
    </citation>
    <scope>NUCLEOTIDE SEQUENCE [LARGE SCALE GENOMIC DNA]</scope>
    <source>
        <strain evidence="2 3">KCTC 29097</strain>
    </source>
</reference>
<proteinExistence type="predicted"/>
<evidence type="ECO:0000313" key="3">
    <source>
        <dbReference type="Proteomes" id="UP000272474"/>
    </source>
</evidence>
<comment type="caution">
    <text evidence="2">The sequence shown here is derived from an EMBL/GenBank/DDBJ whole genome shotgun (WGS) entry which is preliminary data.</text>
</comment>
<dbReference type="OrthoDB" id="5176171at2"/>
<sequence>MPTPPTPQPATADAAFADHVASRLASLPGVRAVTLGGSRATGTHRQDSDWDFAVYYRGAFSPAGLRALGWPGEVSEIGGWGGGLFNGGAWLRVQERPVDVHYRDLDEVEHQLAEAAEGRFHVERLLFHLAGIPSYLLAAELAVNRVLRGELPRPRFPEPLRHSARRRWWGDAGATLAYARSAHAARGHLADCAGAIATAACQAAHAVLAARGEWVTNEKKLLDRAGLREVDRLLAGLGPGPGALTAAVDEATALLAAAVEAAA</sequence>
<accession>A0A3A9ZAP6</accession>
<keyword evidence="2" id="KW-0808">Transferase</keyword>
<dbReference type="InterPro" id="IPR043519">
    <property type="entry name" value="NT_sf"/>
</dbReference>
<dbReference type="RefSeq" id="WP_120676692.1">
    <property type="nucleotide sequence ID" value="NZ_RBAL01000003.1"/>
</dbReference>
<evidence type="ECO:0000313" key="2">
    <source>
        <dbReference type="EMBL" id="RKN44874.1"/>
    </source>
</evidence>
<dbReference type="Proteomes" id="UP000272474">
    <property type="component" value="Unassembled WGS sequence"/>
</dbReference>
<name>A0A3A9ZAP6_9ACTN</name>
<dbReference type="GO" id="GO:0016779">
    <property type="term" value="F:nucleotidyltransferase activity"/>
    <property type="evidence" value="ECO:0007669"/>
    <property type="project" value="InterPro"/>
</dbReference>
<dbReference type="Gene3D" id="3.30.460.10">
    <property type="entry name" value="Beta Polymerase, domain 2"/>
    <property type="match status" value="1"/>
</dbReference>
<dbReference type="InterPro" id="IPR002934">
    <property type="entry name" value="Polymerase_NTP_transf_dom"/>
</dbReference>
<dbReference type="CDD" id="cd05403">
    <property type="entry name" value="NT_KNTase_like"/>
    <property type="match status" value="1"/>
</dbReference>
<gene>
    <name evidence="2" type="ORF">D7294_07115</name>
</gene>